<organism evidence="1 2">
    <name type="scientific">Sediminibacterium ginsengisoli</name>
    <dbReference type="NCBI Taxonomy" id="413434"/>
    <lineage>
        <taxon>Bacteria</taxon>
        <taxon>Pseudomonadati</taxon>
        <taxon>Bacteroidota</taxon>
        <taxon>Chitinophagia</taxon>
        <taxon>Chitinophagales</taxon>
        <taxon>Chitinophagaceae</taxon>
        <taxon>Sediminibacterium</taxon>
    </lineage>
</organism>
<dbReference type="SUPFAM" id="SSF52540">
    <property type="entry name" value="P-loop containing nucleoside triphosphate hydrolases"/>
    <property type="match status" value="1"/>
</dbReference>
<dbReference type="EMBL" id="FUWH01000004">
    <property type="protein sequence ID" value="SJZ78044.1"/>
    <property type="molecule type" value="Genomic_DNA"/>
</dbReference>
<keyword evidence="2" id="KW-1185">Reference proteome</keyword>
<evidence type="ECO:0008006" key="3">
    <source>
        <dbReference type="Google" id="ProtNLM"/>
    </source>
</evidence>
<dbReference type="Gene3D" id="3.40.50.300">
    <property type="entry name" value="P-loop containing nucleotide triphosphate hydrolases"/>
    <property type="match status" value="1"/>
</dbReference>
<evidence type="ECO:0000313" key="1">
    <source>
        <dbReference type="EMBL" id="SJZ78044.1"/>
    </source>
</evidence>
<evidence type="ECO:0000313" key="2">
    <source>
        <dbReference type="Proteomes" id="UP000190888"/>
    </source>
</evidence>
<gene>
    <name evidence="1" type="ORF">SAMN04488132_104236</name>
</gene>
<protein>
    <recommendedName>
        <fullName evidence="3">AAA-like domain-containing protein</fullName>
    </recommendedName>
</protein>
<dbReference type="PANTHER" id="PTHR30121">
    <property type="entry name" value="UNCHARACTERIZED PROTEIN YJGR-RELATED"/>
    <property type="match status" value="1"/>
</dbReference>
<dbReference type="STRING" id="413434.SAMN04488132_104236"/>
<accession>A0A1T4NFP8</accession>
<dbReference type="CDD" id="cd01127">
    <property type="entry name" value="TrwB_TraG_TraD_VirD4"/>
    <property type="match status" value="1"/>
</dbReference>
<dbReference type="AlphaFoldDB" id="A0A1T4NFP8"/>
<sequence length="349" mass="39241">MGKSHLLVYMALQDIRNGTAGVAVIDPHGDAAEQIIKQIPVSRKHDLIYLNAGANAPLPFNPLENRSIEQQNLLASEIVSILRRKWRESWGDNLEFIIRHCILALLECPKTTLLDIQPFLTNKKFRDAVLKRVNNTGTLNYWINIFNNYSPSQQQSAIAPVLNKAGSLIANRAVQKIMGQRTGSISIPDIVENRKILIVNLSKGIIGEQAAEILGSMITSSIQMAVMRKAQLPESKRSLFYAYFDEAHVFISPSFAEMLSECRKYKLGLFLCHQYLDQLTEDTKNAILGNVGTMVTFRLGLKDARVFKDEFFPVFAVKDFINLPRYYFYIKLLIDGVASKAFSAISGEP</sequence>
<dbReference type="PANTHER" id="PTHR30121:SF11">
    <property type="entry name" value="AAA+ ATPASE DOMAIN-CONTAINING PROTEIN"/>
    <property type="match status" value="1"/>
</dbReference>
<proteinExistence type="predicted"/>
<reference evidence="1 2" key="1">
    <citation type="submission" date="2017-02" db="EMBL/GenBank/DDBJ databases">
        <authorList>
            <person name="Peterson S.W."/>
        </authorList>
    </citation>
    <scope>NUCLEOTIDE SEQUENCE [LARGE SCALE GENOMIC DNA]</scope>
    <source>
        <strain evidence="1 2">DSM 22335</strain>
    </source>
</reference>
<dbReference type="Proteomes" id="UP000190888">
    <property type="component" value="Unassembled WGS sequence"/>
</dbReference>
<dbReference type="InterPro" id="IPR051162">
    <property type="entry name" value="T4SS_component"/>
</dbReference>
<name>A0A1T4NFP8_9BACT</name>
<dbReference type="InterPro" id="IPR027417">
    <property type="entry name" value="P-loop_NTPase"/>
</dbReference>